<dbReference type="AlphaFoldDB" id="A0AAV4VUT1"/>
<proteinExistence type="predicted"/>
<evidence type="ECO:0000256" key="1">
    <source>
        <dbReference type="SAM" id="Phobius"/>
    </source>
</evidence>
<evidence type="ECO:0000313" key="2">
    <source>
        <dbReference type="EMBL" id="GIY73753.1"/>
    </source>
</evidence>
<feature type="transmembrane region" description="Helical" evidence="1">
    <location>
        <begin position="50"/>
        <end position="71"/>
    </location>
</feature>
<dbReference type="EMBL" id="BPLQ01013634">
    <property type="protein sequence ID" value="GIY73753.1"/>
    <property type="molecule type" value="Genomic_DNA"/>
</dbReference>
<dbReference type="Proteomes" id="UP001054837">
    <property type="component" value="Unassembled WGS sequence"/>
</dbReference>
<keyword evidence="1" id="KW-1133">Transmembrane helix</keyword>
<gene>
    <name evidence="2" type="ORF">CDAR_464411</name>
</gene>
<keyword evidence="3" id="KW-1185">Reference proteome</keyword>
<accession>A0AAV4VUT1</accession>
<evidence type="ECO:0000313" key="3">
    <source>
        <dbReference type="Proteomes" id="UP001054837"/>
    </source>
</evidence>
<keyword evidence="1" id="KW-0812">Transmembrane</keyword>
<reference evidence="2 3" key="1">
    <citation type="submission" date="2021-06" db="EMBL/GenBank/DDBJ databases">
        <title>Caerostris darwini draft genome.</title>
        <authorList>
            <person name="Kono N."/>
            <person name="Arakawa K."/>
        </authorList>
    </citation>
    <scope>NUCLEOTIDE SEQUENCE [LARGE SCALE GENOMIC DNA]</scope>
</reference>
<keyword evidence="1" id="KW-0472">Membrane</keyword>
<organism evidence="2 3">
    <name type="scientific">Caerostris darwini</name>
    <dbReference type="NCBI Taxonomy" id="1538125"/>
    <lineage>
        <taxon>Eukaryota</taxon>
        <taxon>Metazoa</taxon>
        <taxon>Ecdysozoa</taxon>
        <taxon>Arthropoda</taxon>
        <taxon>Chelicerata</taxon>
        <taxon>Arachnida</taxon>
        <taxon>Araneae</taxon>
        <taxon>Araneomorphae</taxon>
        <taxon>Entelegynae</taxon>
        <taxon>Araneoidea</taxon>
        <taxon>Araneidae</taxon>
        <taxon>Caerostris</taxon>
    </lineage>
</organism>
<comment type="caution">
    <text evidence="2">The sequence shown here is derived from an EMBL/GenBank/DDBJ whole genome shotgun (WGS) entry which is preliminary data.</text>
</comment>
<protein>
    <submittedName>
        <fullName evidence="2">Uncharacterized protein</fullName>
    </submittedName>
</protein>
<name>A0AAV4VUT1_9ARAC</name>
<sequence length="98" mass="11497">MACHKSFRSHLNVANDCLKRRHAIINEIYVTCYYTIPFVRTRKKERKVPALTFAVLCAQWSVSLATSSWLVKRVHLFSFISLREGRNDTLFMLRTCVM</sequence>